<dbReference type="InterPro" id="IPR009631">
    <property type="entry name" value="CGLD27-like"/>
</dbReference>
<organism evidence="6 7">
    <name type="scientific">Discostella pseudostelligera</name>
    <dbReference type="NCBI Taxonomy" id="259834"/>
    <lineage>
        <taxon>Eukaryota</taxon>
        <taxon>Sar</taxon>
        <taxon>Stramenopiles</taxon>
        <taxon>Ochrophyta</taxon>
        <taxon>Bacillariophyta</taxon>
        <taxon>Coscinodiscophyceae</taxon>
        <taxon>Thalassiosirophycidae</taxon>
        <taxon>Stephanodiscales</taxon>
        <taxon>Stephanodiscaceae</taxon>
        <taxon>Discostella</taxon>
    </lineage>
</organism>
<dbReference type="Proteomes" id="UP001530293">
    <property type="component" value="Unassembled WGS sequence"/>
</dbReference>
<feature type="signal peptide" evidence="5">
    <location>
        <begin position="1"/>
        <end position="23"/>
    </location>
</feature>
<keyword evidence="4" id="KW-0812">Transmembrane</keyword>
<evidence type="ECO:0000256" key="4">
    <source>
        <dbReference type="SAM" id="Phobius"/>
    </source>
</evidence>
<comment type="subcellular location">
    <subcellularLocation>
        <location evidence="1">Plastid</location>
    </subcellularLocation>
</comment>
<comment type="caution">
    <text evidence="6">The sequence shown here is derived from an EMBL/GenBank/DDBJ whole genome shotgun (WGS) entry which is preliminary data.</text>
</comment>
<proteinExistence type="predicted"/>
<dbReference type="GO" id="GO:0009536">
    <property type="term" value="C:plastid"/>
    <property type="evidence" value="ECO:0007669"/>
    <property type="project" value="UniProtKB-SubCell"/>
</dbReference>
<reference evidence="6 7" key="1">
    <citation type="submission" date="2024-10" db="EMBL/GenBank/DDBJ databases">
        <title>Updated reference genomes for cyclostephanoid diatoms.</title>
        <authorList>
            <person name="Roberts W.R."/>
            <person name="Alverson A.J."/>
        </authorList>
    </citation>
    <scope>NUCLEOTIDE SEQUENCE [LARGE SCALE GENOMIC DNA]</scope>
    <source>
        <strain evidence="6 7">AJA232-27</strain>
    </source>
</reference>
<accession>A0ABD3MDC1</accession>
<name>A0ABD3MDC1_9STRA</name>
<keyword evidence="2" id="KW-0934">Plastid</keyword>
<keyword evidence="4" id="KW-0472">Membrane</keyword>
<evidence type="ECO:0000256" key="3">
    <source>
        <dbReference type="SAM" id="MobiDB-lite"/>
    </source>
</evidence>
<feature type="region of interest" description="Disordered" evidence="3">
    <location>
        <begin position="60"/>
        <end position="84"/>
    </location>
</feature>
<evidence type="ECO:0000256" key="5">
    <source>
        <dbReference type="SAM" id="SignalP"/>
    </source>
</evidence>
<feature type="transmembrane region" description="Helical" evidence="4">
    <location>
        <begin position="175"/>
        <end position="195"/>
    </location>
</feature>
<sequence>MITNPLTIIGASLLLVAKPTCLAFQQSPLPCLKSNTGVASVANRQNAKHRNSSIGSRIIARASSSSSADDDDDEEGYEIRRESSASAYGRQFPLRVETTFGAENVPVEQRPSNEYLNLIQQPTFAWASQESGDTGLVLRLAATYIAFFALVCYPISGATWVNEGYLLQKITASNVGAMSVVLVLVLRLYSGWGYIGSRLQSKVIEYEETGWYDGDFEEKSDAEKARDLFLYRSNVKPVEERLQKVALVVGGAWLASCLALNVATSMNPIFNQYDPKMLEKLSYDDKVAEVVQRQSNGRPTYCENRYYRAVANGGQGKYRECGIVAFVLIRPL</sequence>
<feature type="transmembrane region" description="Helical" evidence="4">
    <location>
        <begin position="136"/>
        <end position="155"/>
    </location>
</feature>
<keyword evidence="4" id="KW-1133">Transmembrane helix</keyword>
<protein>
    <submittedName>
        <fullName evidence="6">Uncharacterized protein</fullName>
    </submittedName>
</protein>
<feature type="chain" id="PRO_5044763603" evidence="5">
    <location>
        <begin position="24"/>
        <end position="332"/>
    </location>
</feature>
<dbReference type="AlphaFoldDB" id="A0ABD3MDC1"/>
<evidence type="ECO:0000256" key="1">
    <source>
        <dbReference type="ARBA" id="ARBA00004474"/>
    </source>
</evidence>
<gene>
    <name evidence="6" type="ORF">ACHAWU_010126</name>
</gene>
<evidence type="ECO:0000256" key="2">
    <source>
        <dbReference type="ARBA" id="ARBA00022640"/>
    </source>
</evidence>
<evidence type="ECO:0000313" key="7">
    <source>
        <dbReference type="Proteomes" id="UP001530293"/>
    </source>
</evidence>
<evidence type="ECO:0000313" key="6">
    <source>
        <dbReference type="EMBL" id="KAL3761949.1"/>
    </source>
</evidence>
<keyword evidence="5" id="KW-0732">Signal</keyword>
<dbReference type="PANTHER" id="PTHR34214:SF3">
    <property type="entry name" value="PROTEIN CONSERVED IN THE GREEN LINEAGE AND DIATOMS 27, CHLOROPLASTIC"/>
    <property type="match status" value="1"/>
</dbReference>
<keyword evidence="7" id="KW-1185">Reference proteome</keyword>
<dbReference type="EMBL" id="JALLBG020000144">
    <property type="protein sequence ID" value="KAL3761949.1"/>
    <property type="molecule type" value="Genomic_DNA"/>
</dbReference>
<dbReference type="Pfam" id="PF06799">
    <property type="entry name" value="CGLD27-like"/>
    <property type="match status" value="1"/>
</dbReference>
<dbReference type="PANTHER" id="PTHR34214">
    <property type="match status" value="1"/>
</dbReference>